<keyword evidence="7 14" id="KW-0418">Kinase</keyword>
<dbReference type="Gene3D" id="3.30.450.40">
    <property type="match status" value="1"/>
</dbReference>
<evidence type="ECO:0000256" key="2">
    <source>
        <dbReference type="ARBA" id="ARBA00004370"/>
    </source>
</evidence>
<evidence type="ECO:0000256" key="7">
    <source>
        <dbReference type="ARBA" id="ARBA00022777"/>
    </source>
</evidence>
<dbReference type="InterPro" id="IPR029016">
    <property type="entry name" value="GAF-like_dom_sf"/>
</dbReference>
<dbReference type="Pfam" id="PF02518">
    <property type="entry name" value="HATPase_c"/>
    <property type="match status" value="1"/>
</dbReference>
<dbReference type="InterPro" id="IPR003594">
    <property type="entry name" value="HATPase_dom"/>
</dbReference>
<dbReference type="SMART" id="SM00065">
    <property type="entry name" value="GAF"/>
    <property type="match status" value="1"/>
</dbReference>
<dbReference type="Gene3D" id="1.10.287.130">
    <property type="match status" value="1"/>
</dbReference>
<keyword evidence="5" id="KW-0808">Transferase</keyword>
<dbReference type="AlphaFoldDB" id="Q3A5U5"/>
<dbReference type="eggNOG" id="COG5000">
    <property type="taxonomic scope" value="Bacteria"/>
</dbReference>
<dbReference type="PROSITE" id="PS50885">
    <property type="entry name" value="HAMP"/>
    <property type="match status" value="1"/>
</dbReference>
<keyword evidence="4" id="KW-0597">Phosphoprotein</keyword>
<dbReference type="RefSeq" id="WP_011340731.1">
    <property type="nucleotide sequence ID" value="NC_007498.2"/>
</dbReference>
<dbReference type="Pfam" id="PF00672">
    <property type="entry name" value="HAMP"/>
    <property type="match status" value="1"/>
</dbReference>
<feature type="transmembrane region" description="Helical" evidence="11">
    <location>
        <begin position="173"/>
        <end position="196"/>
    </location>
</feature>
<dbReference type="GO" id="GO:0005886">
    <property type="term" value="C:plasma membrane"/>
    <property type="evidence" value="ECO:0007669"/>
    <property type="project" value="TreeGrafter"/>
</dbReference>
<keyword evidence="6 11" id="KW-0812">Transmembrane</keyword>
<feature type="domain" description="Histidine kinase" evidence="12">
    <location>
        <begin position="552"/>
        <end position="733"/>
    </location>
</feature>
<evidence type="ECO:0000259" key="12">
    <source>
        <dbReference type="PROSITE" id="PS50109"/>
    </source>
</evidence>
<dbReference type="EC" id="2.7.13.3" evidence="3"/>
<dbReference type="HOGENOM" id="CLU_376359_0_0_7"/>
<evidence type="ECO:0000256" key="11">
    <source>
        <dbReference type="SAM" id="Phobius"/>
    </source>
</evidence>
<evidence type="ECO:0000256" key="3">
    <source>
        <dbReference type="ARBA" id="ARBA00012438"/>
    </source>
</evidence>
<evidence type="ECO:0000256" key="10">
    <source>
        <dbReference type="ARBA" id="ARBA00023136"/>
    </source>
</evidence>
<dbReference type="PROSITE" id="PS50109">
    <property type="entry name" value="HIS_KIN"/>
    <property type="match status" value="1"/>
</dbReference>
<dbReference type="Pfam" id="PF01590">
    <property type="entry name" value="GAF"/>
    <property type="match status" value="1"/>
</dbReference>
<gene>
    <name evidence="14" type="ordered locus">Pcar_1011</name>
</gene>
<dbReference type="CDD" id="cd06225">
    <property type="entry name" value="HAMP"/>
    <property type="match status" value="1"/>
</dbReference>
<dbReference type="InterPro" id="IPR005467">
    <property type="entry name" value="His_kinase_dom"/>
</dbReference>
<proteinExistence type="predicted"/>
<dbReference type="STRING" id="338963.Pcar_1011"/>
<dbReference type="PRINTS" id="PR00344">
    <property type="entry name" value="BCTRLSENSOR"/>
</dbReference>
<dbReference type="SMART" id="SM00387">
    <property type="entry name" value="HATPase_c"/>
    <property type="match status" value="1"/>
</dbReference>
<keyword evidence="10 11" id="KW-0472">Membrane</keyword>
<evidence type="ECO:0000313" key="15">
    <source>
        <dbReference type="Proteomes" id="UP000002534"/>
    </source>
</evidence>
<reference evidence="15" key="1">
    <citation type="submission" date="2005-10" db="EMBL/GenBank/DDBJ databases">
        <title>Complete sequence of Pelobacter carbinolicus DSM 2380.</title>
        <authorList>
            <person name="Copeland A."/>
            <person name="Lucas S."/>
            <person name="Lapidus A."/>
            <person name="Barry K."/>
            <person name="Detter J.C."/>
            <person name="Glavina T."/>
            <person name="Hammon N."/>
            <person name="Israni S."/>
            <person name="Pitluck S."/>
            <person name="Chertkov O."/>
            <person name="Schmutz J."/>
            <person name="Larimer F."/>
            <person name="Land M."/>
            <person name="Kyrpides N."/>
            <person name="Ivanova N."/>
            <person name="Richardson P."/>
        </authorList>
    </citation>
    <scope>NUCLEOTIDE SEQUENCE [LARGE SCALE GENOMIC DNA]</scope>
    <source>
        <strain evidence="15">DSM 2380 / NBRC 103641 / GraBd1</strain>
    </source>
</reference>
<accession>Q3A5U5</accession>
<sequence>MSFLKNIQSSTGLAPRIAFLSWLLALITLLTFVLLTIPQQKEILIRNLESKANGVAVSLHDVAAGAAINDDLASVVTACQTLLAGDPDLEFLIITKNDGFSLVNQQTGWRVEPQIDSYWVSDKRIPQGKITTVPLLNQRVFHFAKPFDYSGIEWGWIHVGLSLKDHDHSVATLYRNTIGLILACLLLSLHLALFYARKIVRPILRLKKLVQKIADGDLTVRADVNRRDELGDLAQSVNTMTDSLLRRDRILESVRFAAQLLLRTEQWGDSIHEVLAKLGQAAKASRAYLYENIQNDTGQICSSRRYVWETSSAALQTAHSPLELVSYDHPDLEKYRKKLANNRILSGVVSDKSSGLRALLEPLGIRSVIVIPVFVNNIWWGFLGLDDCDRCREWTEAEKDSLRAAAEMLGATIARQGIRDALLEAKATLEDRVKERTLELQTQVAAKEKALSELAEAQSTLVEVSRAAGMTEVATGVLHNVGNVLNSVNVSSTLIIDLIKKSRVGNIAKVAELIQDHTDCLPEFLSQDARGSQIPVYLSSLALSLQDEQTSLLKETESLRQRIDHIKEIISMQQSYGRVGGVDETVYPDQLMEDALKLNANALERHGISVQRQYRHDFPIVTDKHRVLQILLNLINNAKHACCEIVGEKNITLQIEAPDPEHILFQVTDTGIGIPQENLTRIFQHGFTTRKTGHGYGLHSGALTARELGGSLAVHSDGPNTGATFTLILPIHPKERA</sequence>
<dbReference type="EMBL" id="CP000142">
    <property type="protein sequence ID" value="ABA88262.1"/>
    <property type="molecule type" value="Genomic_DNA"/>
</dbReference>
<dbReference type="eggNOG" id="COG2203">
    <property type="taxonomic scope" value="Bacteria"/>
</dbReference>
<evidence type="ECO:0000256" key="4">
    <source>
        <dbReference type="ARBA" id="ARBA00022553"/>
    </source>
</evidence>
<dbReference type="Gene3D" id="3.30.565.10">
    <property type="entry name" value="Histidine kinase-like ATPase, C-terminal domain"/>
    <property type="match status" value="1"/>
</dbReference>
<evidence type="ECO:0000256" key="6">
    <source>
        <dbReference type="ARBA" id="ARBA00022692"/>
    </source>
</evidence>
<dbReference type="InterPro" id="IPR050428">
    <property type="entry name" value="TCS_sensor_his_kinase"/>
</dbReference>
<protein>
    <recommendedName>
        <fullName evidence="3">histidine kinase</fullName>
        <ecNumber evidence="3">2.7.13.3</ecNumber>
    </recommendedName>
</protein>
<dbReference type="eggNOG" id="COG4191">
    <property type="taxonomic scope" value="Bacteria"/>
</dbReference>
<dbReference type="InterPro" id="IPR036890">
    <property type="entry name" value="HATPase_C_sf"/>
</dbReference>
<dbReference type="SUPFAM" id="SSF158472">
    <property type="entry name" value="HAMP domain-like"/>
    <property type="match status" value="1"/>
</dbReference>
<dbReference type="InterPro" id="IPR003660">
    <property type="entry name" value="HAMP_dom"/>
</dbReference>
<dbReference type="SUPFAM" id="SSF55874">
    <property type="entry name" value="ATPase domain of HSP90 chaperone/DNA topoisomerase II/histidine kinase"/>
    <property type="match status" value="1"/>
</dbReference>
<name>Q3A5U5_SYNC1</name>
<dbReference type="GO" id="GO:0004673">
    <property type="term" value="F:protein histidine kinase activity"/>
    <property type="evidence" value="ECO:0007669"/>
    <property type="project" value="UniProtKB-EC"/>
</dbReference>
<evidence type="ECO:0000256" key="5">
    <source>
        <dbReference type="ARBA" id="ARBA00022679"/>
    </source>
</evidence>
<keyword evidence="8 11" id="KW-1133">Transmembrane helix</keyword>
<dbReference type="GO" id="GO:0000160">
    <property type="term" value="P:phosphorelay signal transduction system"/>
    <property type="evidence" value="ECO:0007669"/>
    <property type="project" value="UniProtKB-KW"/>
</dbReference>
<evidence type="ECO:0000259" key="13">
    <source>
        <dbReference type="PROSITE" id="PS50885"/>
    </source>
</evidence>
<keyword evidence="15" id="KW-1185">Reference proteome</keyword>
<dbReference type="Proteomes" id="UP000002534">
    <property type="component" value="Chromosome"/>
</dbReference>
<evidence type="ECO:0000256" key="9">
    <source>
        <dbReference type="ARBA" id="ARBA00023012"/>
    </source>
</evidence>
<comment type="catalytic activity">
    <reaction evidence="1">
        <text>ATP + protein L-histidine = ADP + protein N-phospho-L-histidine.</text>
        <dbReference type="EC" id="2.7.13.3"/>
    </reaction>
</comment>
<dbReference type="InterPro" id="IPR003018">
    <property type="entry name" value="GAF"/>
</dbReference>
<comment type="subcellular location">
    <subcellularLocation>
        <location evidence="2">Membrane</location>
    </subcellularLocation>
</comment>
<evidence type="ECO:0000313" key="14">
    <source>
        <dbReference type="EMBL" id="ABA88262.1"/>
    </source>
</evidence>
<dbReference type="InterPro" id="IPR004358">
    <property type="entry name" value="Sig_transdc_His_kin-like_C"/>
</dbReference>
<evidence type="ECO:0000256" key="8">
    <source>
        <dbReference type="ARBA" id="ARBA00022989"/>
    </source>
</evidence>
<dbReference type="PANTHER" id="PTHR45436:SF5">
    <property type="entry name" value="SENSOR HISTIDINE KINASE TRCS"/>
    <property type="match status" value="1"/>
</dbReference>
<dbReference type="PANTHER" id="PTHR45436">
    <property type="entry name" value="SENSOR HISTIDINE KINASE YKOH"/>
    <property type="match status" value="1"/>
</dbReference>
<dbReference type="OrthoDB" id="5486225at2"/>
<evidence type="ECO:0000256" key="1">
    <source>
        <dbReference type="ARBA" id="ARBA00000085"/>
    </source>
</evidence>
<reference evidence="14 15" key="2">
    <citation type="journal article" date="2012" name="BMC Genomics">
        <title>The genome of Pelobacter carbinolicus reveals surprising metabolic capabilities and physiological features.</title>
        <authorList>
            <person name="Aklujkar M."/>
            <person name="Haveman S.A."/>
            <person name="Didonato R.Jr."/>
            <person name="Chertkov O."/>
            <person name="Han C.S."/>
            <person name="Land M.L."/>
            <person name="Brown P."/>
            <person name="Lovley D.R."/>
        </authorList>
    </citation>
    <scope>NUCLEOTIDE SEQUENCE [LARGE SCALE GENOMIC DNA]</scope>
    <source>
        <strain evidence="15">DSM 2380 / NBRC 103641 / GraBd1</strain>
    </source>
</reference>
<dbReference type="Gene3D" id="6.10.340.10">
    <property type="match status" value="1"/>
</dbReference>
<feature type="domain" description="HAMP" evidence="13">
    <location>
        <begin position="197"/>
        <end position="249"/>
    </location>
</feature>
<dbReference type="SUPFAM" id="SSF55781">
    <property type="entry name" value="GAF domain-like"/>
    <property type="match status" value="1"/>
</dbReference>
<organism evidence="14 15">
    <name type="scientific">Syntrophotalea carbinolica (strain DSM 2380 / NBRC 103641 / GraBd1)</name>
    <name type="common">Pelobacter carbinolicus</name>
    <dbReference type="NCBI Taxonomy" id="338963"/>
    <lineage>
        <taxon>Bacteria</taxon>
        <taxon>Pseudomonadati</taxon>
        <taxon>Thermodesulfobacteriota</taxon>
        <taxon>Desulfuromonadia</taxon>
        <taxon>Desulfuromonadales</taxon>
        <taxon>Syntrophotaleaceae</taxon>
        <taxon>Syntrophotalea</taxon>
    </lineage>
</organism>
<feature type="transmembrane region" description="Helical" evidence="11">
    <location>
        <begin position="17"/>
        <end position="37"/>
    </location>
</feature>
<dbReference type="KEGG" id="pca:Pcar_1011"/>
<keyword evidence="9" id="KW-0902">Two-component regulatory system</keyword>
<dbReference type="SMART" id="SM00304">
    <property type="entry name" value="HAMP"/>
    <property type="match status" value="1"/>
</dbReference>